<evidence type="ECO:0000313" key="6">
    <source>
        <dbReference type="Proteomes" id="UP001501153"/>
    </source>
</evidence>
<evidence type="ECO:0008006" key="7">
    <source>
        <dbReference type="Google" id="ProtNLM"/>
    </source>
</evidence>
<evidence type="ECO:0000313" key="5">
    <source>
        <dbReference type="EMBL" id="GAA4354894.1"/>
    </source>
</evidence>
<comment type="cofactor">
    <cofactor evidence="1 3">
        <name>pyridoxal 5'-phosphate</name>
        <dbReference type="ChEBI" id="CHEBI:597326"/>
    </cofactor>
</comment>
<name>A0ABP8IB46_9BACT</name>
<comment type="similarity">
    <text evidence="3">Belongs to the trans-sulfuration enzymes family.</text>
</comment>
<dbReference type="Gene3D" id="3.90.1150.10">
    <property type="entry name" value="Aspartate Aminotransferase, domain 1"/>
    <property type="match status" value="1"/>
</dbReference>
<proteinExistence type="inferred from homology"/>
<gene>
    <name evidence="5" type="ORF">GCM10023185_17160</name>
</gene>
<feature type="region of interest" description="Disordered" evidence="4">
    <location>
        <begin position="1"/>
        <end position="21"/>
    </location>
</feature>
<dbReference type="Pfam" id="PF01053">
    <property type="entry name" value="Cys_Met_Meta_PP"/>
    <property type="match status" value="1"/>
</dbReference>
<dbReference type="Proteomes" id="UP001501153">
    <property type="component" value="Unassembled WGS sequence"/>
</dbReference>
<sequence>MSLGGTESLAEHPGTMTHSDITLCEQREMGITPQMIRLSIGVEDPRDIMLDLEQAFAAVGMGVPAMEMA</sequence>
<evidence type="ECO:0000256" key="4">
    <source>
        <dbReference type="SAM" id="MobiDB-lite"/>
    </source>
</evidence>
<protein>
    <recommendedName>
        <fullName evidence="7">Methionine gamma-lyase</fullName>
    </recommendedName>
</protein>
<evidence type="ECO:0000256" key="2">
    <source>
        <dbReference type="ARBA" id="ARBA00022898"/>
    </source>
</evidence>
<reference evidence="6" key="1">
    <citation type="journal article" date="2019" name="Int. J. Syst. Evol. Microbiol.">
        <title>The Global Catalogue of Microorganisms (GCM) 10K type strain sequencing project: providing services to taxonomists for standard genome sequencing and annotation.</title>
        <authorList>
            <consortium name="The Broad Institute Genomics Platform"/>
            <consortium name="The Broad Institute Genome Sequencing Center for Infectious Disease"/>
            <person name="Wu L."/>
            <person name="Ma J."/>
        </authorList>
    </citation>
    <scope>NUCLEOTIDE SEQUENCE [LARGE SCALE GENOMIC DNA]</scope>
    <source>
        <strain evidence="6">JCM 17923</strain>
    </source>
</reference>
<dbReference type="SUPFAM" id="SSF53383">
    <property type="entry name" value="PLP-dependent transferases"/>
    <property type="match status" value="1"/>
</dbReference>
<accession>A0ABP8IB46</accession>
<keyword evidence="2 3" id="KW-0663">Pyridoxal phosphate</keyword>
<evidence type="ECO:0000256" key="1">
    <source>
        <dbReference type="ARBA" id="ARBA00001933"/>
    </source>
</evidence>
<dbReference type="PANTHER" id="PTHR11808:SF86">
    <property type="entry name" value="METHIONINE GAMMA-LYASE"/>
    <property type="match status" value="1"/>
</dbReference>
<dbReference type="InterPro" id="IPR015422">
    <property type="entry name" value="PyrdxlP-dep_Trfase_small"/>
</dbReference>
<comment type="caution">
    <text evidence="5">The sequence shown here is derived from an EMBL/GenBank/DDBJ whole genome shotgun (WGS) entry which is preliminary data.</text>
</comment>
<evidence type="ECO:0000256" key="3">
    <source>
        <dbReference type="RuleBase" id="RU362118"/>
    </source>
</evidence>
<keyword evidence="6" id="KW-1185">Reference proteome</keyword>
<dbReference type="InterPro" id="IPR000277">
    <property type="entry name" value="Cys/Met-Metab_PyrdxlP-dep_enz"/>
</dbReference>
<organism evidence="5 6">
    <name type="scientific">Hymenobacter saemangeumensis</name>
    <dbReference type="NCBI Taxonomy" id="1084522"/>
    <lineage>
        <taxon>Bacteria</taxon>
        <taxon>Pseudomonadati</taxon>
        <taxon>Bacteroidota</taxon>
        <taxon>Cytophagia</taxon>
        <taxon>Cytophagales</taxon>
        <taxon>Hymenobacteraceae</taxon>
        <taxon>Hymenobacter</taxon>
    </lineage>
</organism>
<dbReference type="InterPro" id="IPR015424">
    <property type="entry name" value="PyrdxlP-dep_Trfase"/>
</dbReference>
<dbReference type="EMBL" id="BAABGZ010000017">
    <property type="protein sequence ID" value="GAA4354894.1"/>
    <property type="molecule type" value="Genomic_DNA"/>
</dbReference>
<dbReference type="PANTHER" id="PTHR11808">
    <property type="entry name" value="TRANS-SULFURATION ENZYME FAMILY MEMBER"/>
    <property type="match status" value="1"/>
</dbReference>